<evidence type="ECO:0000259" key="12">
    <source>
        <dbReference type="PROSITE" id="PS50011"/>
    </source>
</evidence>
<comment type="catalytic activity">
    <reaction evidence="7">
        <text>L-threonyl-[protein] + ATP = O-phospho-L-threonyl-[protein] + ADP + H(+)</text>
        <dbReference type="Rhea" id="RHEA:46608"/>
        <dbReference type="Rhea" id="RHEA-COMP:11060"/>
        <dbReference type="Rhea" id="RHEA-COMP:11605"/>
        <dbReference type="ChEBI" id="CHEBI:15378"/>
        <dbReference type="ChEBI" id="CHEBI:30013"/>
        <dbReference type="ChEBI" id="CHEBI:30616"/>
        <dbReference type="ChEBI" id="CHEBI:61977"/>
        <dbReference type="ChEBI" id="CHEBI:456216"/>
        <dbReference type="EC" id="2.7.11.1"/>
    </reaction>
</comment>
<dbReference type="Proteomes" id="UP000437131">
    <property type="component" value="Unassembled WGS sequence"/>
</dbReference>
<gene>
    <name evidence="13" type="ORF">GGC33_13265</name>
</gene>
<evidence type="ECO:0000256" key="6">
    <source>
        <dbReference type="ARBA" id="ARBA00022840"/>
    </source>
</evidence>
<dbReference type="Gene3D" id="1.10.510.10">
    <property type="entry name" value="Transferase(Phosphotransferase) domain 1"/>
    <property type="match status" value="1"/>
</dbReference>
<dbReference type="PANTHER" id="PTHR24363:SF0">
    <property type="entry name" value="SERINE_THREONINE KINASE LIKE DOMAIN CONTAINING 1"/>
    <property type="match status" value="1"/>
</dbReference>
<sequence>MNSQTLLNNRYQIIRSLGRGGFGETFLGVDTHLPSSRKCVIKQLKPIIHEPNLPSWMCDRFLQEARILESLGENHPQIPQLYAYFQENNNFFLVQEWIDGLTLKEMIEQKGVLSSQAVEKILIQILPVLQFIHERNIIHRDLKPDNIICRYDDQLPVLIDFGAVKEAMTELAHDKSHYTSSIAIGTPGYMPSEQAAGRPIYSSDLYSLGLTAIYLLTGKNPQYLQTDSRSGEILWRQEISSLHTNLAGVIDRAIRFNPRERFASAEEMLSALKPPVYPSEAKTVAFGRKLTTNSVASSQYSNTSTPTSLKTKAVVQNRNLSHLSRNSTQRVISKSESTFSLNPFIPLIFLSLVAIASFFFGYKFFWSTDDNTTFNNLKLENPVDGDLPQQKENNPLTQDKRSTFPFNKPKTSDNQIPESTDNNNPADKTIDNEQPQTNQTEIGNNQGNITDKKPDTVPPNSTPVIITASPLAISNIGASASELNQRWGQPLNKNLTDSGNTVVSYNGNSPQIQEISYIIDNQTDRVIQVELIISPQSNLETITATVNKAINGNITSGVQDAIAQVMNNETDLRSFNLSNYQGMIQKRQNRLEIRLWSK</sequence>
<evidence type="ECO:0000256" key="3">
    <source>
        <dbReference type="ARBA" id="ARBA00022679"/>
    </source>
</evidence>
<feature type="transmembrane region" description="Helical" evidence="11">
    <location>
        <begin position="344"/>
        <end position="365"/>
    </location>
</feature>
<evidence type="ECO:0000313" key="13">
    <source>
        <dbReference type="EMBL" id="MTF39889.1"/>
    </source>
</evidence>
<dbReference type="GO" id="GO:0004674">
    <property type="term" value="F:protein serine/threonine kinase activity"/>
    <property type="evidence" value="ECO:0007669"/>
    <property type="project" value="UniProtKB-KW"/>
</dbReference>
<dbReference type="PROSITE" id="PS00108">
    <property type="entry name" value="PROTEIN_KINASE_ST"/>
    <property type="match status" value="1"/>
</dbReference>
<dbReference type="InterPro" id="IPR011009">
    <property type="entry name" value="Kinase-like_dom_sf"/>
</dbReference>
<evidence type="ECO:0000256" key="9">
    <source>
        <dbReference type="PROSITE-ProRule" id="PRU10141"/>
    </source>
</evidence>
<evidence type="ECO:0000256" key="5">
    <source>
        <dbReference type="ARBA" id="ARBA00022777"/>
    </source>
</evidence>
<dbReference type="InterPro" id="IPR000719">
    <property type="entry name" value="Prot_kinase_dom"/>
</dbReference>
<evidence type="ECO:0000256" key="2">
    <source>
        <dbReference type="ARBA" id="ARBA00022527"/>
    </source>
</evidence>
<comment type="caution">
    <text evidence="13">The sequence shown here is derived from an EMBL/GenBank/DDBJ whole genome shotgun (WGS) entry which is preliminary data.</text>
</comment>
<keyword evidence="11" id="KW-0812">Transmembrane</keyword>
<dbReference type="Pfam" id="PF00069">
    <property type="entry name" value="Pkinase"/>
    <property type="match status" value="1"/>
</dbReference>
<dbReference type="PROSITE" id="PS50011">
    <property type="entry name" value="PROTEIN_KINASE_DOM"/>
    <property type="match status" value="1"/>
</dbReference>
<dbReference type="InterPro" id="IPR008271">
    <property type="entry name" value="Ser/Thr_kinase_AS"/>
</dbReference>
<keyword evidence="6 9" id="KW-0067">ATP-binding</keyword>
<evidence type="ECO:0000256" key="8">
    <source>
        <dbReference type="ARBA" id="ARBA00048679"/>
    </source>
</evidence>
<dbReference type="RefSeq" id="WP_155084296.1">
    <property type="nucleotide sequence ID" value="NZ_WMIA01000018.1"/>
</dbReference>
<name>A0A844GYI5_9CHRO</name>
<dbReference type="GO" id="GO:0005524">
    <property type="term" value="F:ATP binding"/>
    <property type="evidence" value="ECO:0007669"/>
    <property type="project" value="UniProtKB-UniRule"/>
</dbReference>
<dbReference type="EMBL" id="WMIA01000018">
    <property type="protein sequence ID" value="MTF39889.1"/>
    <property type="molecule type" value="Genomic_DNA"/>
</dbReference>
<keyword evidence="4 9" id="KW-0547">Nucleotide-binding</keyword>
<dbReference type="PANTHER" id="PTHR24363">
    <property type="entry name" value="SERINE/THREONINE PROTEIN KINASE"/>
    <property type="match status" value="1"/>
</dbReference>
<dbReference type="AlphaFoldDB" id="A0A844GYI5"/>
<accession>A0A844GYI5</accession>
<keyword evidence="11" id="KW-0472">Membrane</keyword>
<dbReference type="PROSITE" id="PS00107">
    <property type="entry name" value="PROTEIN_KINASE_ATP"/>
    <property type="match status" value="1"/>
</dbReference>
<feature type="compositionally biased region" description="Polar residues" evidence="10">
    <location>
        <begin position="412"/>
        <end position="449"/>
    </location>
</feature>
<evidence type="ECO:0000256" key="11">
    <source>
        <dbReference type="SAM" id="Phobius"/>
    </source>
</evidence>
<evidence type="ECO:0000313" key="14">
    <source>
        <dbReference type="Proteomes" id="UP000437131"/>
    </source>
</evidence>
<evidence type="ECO:0000256" key="10">
    <source>
        <dbReference type="SAM" id="MobiDB-lite"/>
    </source>
</evidence>
<keyword evidence="11" id="KW-1133">Transmembrane helix</keyword>
<comment type="catalytic activity">
    <reaction evidence="8">
        <text>L-seryl-[protein] + ATP = O-phospho-L-seryl-[protein] + ADP + H(+)</text>
        <dbReference type="Rhea" id="RHEA:17989"/>
        <dbReference type="Rhea" id="RHEA-COMP:9863"/>
        <dbReference type="Rhea" id="RHEA-COMP:11604"/>
        <dbReference type="ChEBI" id="CHEBI:15378"/>
        <dbReference type="ChEBI" id="CHEBI:29999"/>
        <dbReference type="ChEBI" id="CHEBI:30616"/>
        <dbReference type="ChEBI" id="CHEBI:83421"/>
        <dbReference type="ChEBI" id="CHEBI:456216"/>
        <dbReference type="EC" id="2.7.11.1"/>
    </reaction>
</comment>
<organism evidence="13 14">
    <name type="scientific">Cyanobacterium aponinum 0216</name>
    <dbReference type="NCBI Taxonomy" id="2676140"/>
    <lineage>
        <taxon>Bacteria</taxon>
        <taxon>Bacillati</taxon>
        <taxon>Cyanobacteriota</taxon>
        <taxon>Cyanophyceae</taxon>
        <taxon>Oscillatoriophycideae</taxon>
        <taxon>Chroococcales</taxon>
        <taxon>Geminocystaceae</taxon>
        <taxon>Cyanobacterium</taxon>
    </lineage>
</organism>
<dbReference type="EC" id="2.7.11.1" evidence="1"/>
<evidence type="ECO:0000256" key="7">
    <source>
        <dbReference type="ARBA" id="ARBA00047899"/>
    </source>
</evidence>
<dbReference type="InterPro" id="IPR017441">
    <property type="entry name" value="Protein_kinase_ATP_BS"/>
</dbReference>
<evidence type="ECO:0000256" key="1">
    <source>
        <dbReference type="ARBA" id="ARBA00012513"/>
    </source>
</evidence>
<dbReference type="SMART" id="SM00220">
    <property type="entry name" value="S_TKc"/>
    <property type="match status" value="1"/>
</dbReference>
<dbReference type="SUPFAM" id="SSF56112">
    <property type="entry name" value="Protein kinase-like (PK-like)"/>
    <property type="match status" value="1"/>
</dbReference>
<evidence type="ECO:0000256" key="4">
    <source>
        <dbReference type="ARBA" id="ARBA00022741"/>
    </source>
</evidence>
<feature type="binding site" evidence="9">
    <location>
        <position position="42"/>
    </location>
    <ligand>
        <name>ATP</name>
        <dbReference type="ChEBI" id="CHEBI:30616"/>
    </ligand>
</feature>
<keyword evidence="5 13" id="KW-0418">Kinase</keyword>
<reference evidence="13 14" key="1">
    <citation type="submission" date="2019-11" db="EMBL/GenBank/DDBJ databases">
        <title>Isolation of a new High Light Tolerant Cyanobacteria.</title>
        <authorList>
            <person name="Dobson Z."/>
            <person name="Vaughn N."/>
            <person name="Vaughn M."/>
            <person name="Fromme P."/>
            <person name="Mazor Y."/>
        </authorList>
    </citation>
    <scope>NUCLEOTIDE SEQUENCE [LARGE SCALE GENOMIC DNA]</scope>
    <source>
        <strain evidence="13 14">0216</strain>
    </source>
</reference>
<keyword evidence="3" id="KW-0808">Transferase</keyword>
<feature type="region of interest" description="Disordered" evidence="10">
    <location>
        <begin position="380"/>
        <end position="457"/>
    </location>
</feature>
<feature type="domain" description="Protein kinase" evidence="12">
    <location>
        <begin position="11"/>
        <end position="277"/>
    </location>
</feature>
<proteinExistence type="predicted"/>
<keyword evidence="2" id="KW-0723">Serine/threonine-protein kinase</keyword>
<protein>
    <recommendedName>
        <fullName evidence="1">non-specific serine/threonine protein kinase</fullName>
        <ecNumber evidence="1">2.7.11.1</ecNumber>
    </recommendedName>
</protein>
<dbReference type="CDD" id="cd14014">
    <property type="entry name" value="STKc_PknB_like"/>
    <property type="match status" value="1"/>
</dbReference>